<protein>
    <submittedName>
        <fullName evidence="1">Uncharacterized protein</fullName>
    </submittedName>
</protein>
<name>A0A392VKX8_9FABA</name>
<keyword evidence="2" id="KW-1185">Reference proteome</keyword>
<evidence type="ECO:0000313" key="1">
    <source>
        <dbReference type="EMBL" id="MCI88996.1"/>
    </source>
</evidence>
<evidence type="ECO:0000313" key="2">
    <source>
        <dbReference type="Proteomes" id="UP000265520"/>
    </source>
</evidence>
<dbReference type="EMBL" id="LXQA011207600">
    <property type="protein sequence ID" value="MCI88996.1"/>
    <property type="molecule type" value="Genomic_DNA"/>
</dbReference>
<accession>A0A392VKX8</accession>
<comment type="caution">
    <text evidence="1">The sequence shown here is derived from an EMBL/GenBank/DDBJ whole genome shotgun (WGS) entry which is preliminary data.</text>
</comment>
<feature type="non-terminal residue" evidence="1">
    <location>
        <position position="57"/>
    </location>
</feature>
<sequence>MATARTNAQIAEALATLTTLVARDNDPGRDSEKRLEMFMSHKPTLFTGGYNPEGAIK</sequence>
<proteinExistence type="predicted"/>
<dbReference type="AlphaFoldDB" id="A0A392VKX8"/>
<organism evidence="1 2">
    <name type="scientific">Trifolium medium</name>
    <dbReference type="NCBI Taxonomy" id="97028"/>
    <lineage>
        <taxon>Eukaryota</taxon>
        <taxon>Viridiplantae</taxon>
        <taxon>Streptophyta</taxon>
        <taxon>Embryophyta</taxon>
        <taxon>Tracheophyta</taxon>
        <taxon>Spermatophyta</taxon>
        <taxon>Magnoliopsida</taxon>
        <taxon>eudicotyledons</taxon>
        <taxon>Gunneridae</taxon>
        <taxon>Pentapetalae</taxon>
        <taxon>rosids</taxon>
        <taxon>fabids</taxon>
        <taxon>Fabales</taxon>
        <taxon>Fabaceae</taxon>
        <taxon>Papilionoideae</taxon>
        <taxon>50 kb inversion clade</taxon>
        <taxon>NPAAA clade</taxon>
        <taxon>Hologalegina</taxon>
        <taxon>IRL clade</taxon>
        <taxon>Trifolieae</taxon>
        <taxon>Trifolium</taxon>
    </lineage>
</organism>
<dbReference type="Proteomes" id="UP000265520">
    <property type="component" value="Unassembled WGS sequence"/>
</dbReference>
<reference evidence="1 2" key="1">
    <citation type="journal article" date="2018" name="Front. Plant Sci.">
        <title>Red Clover (Trifolium pratense) and Zigzag Clover (T. medium) - A Picture of Genomic Similarities and Differences.</title>
        <authorList>
            <person name="Dluhosova J."/>
            <person name="Istvanek J."/>
            <person name="Nedelnik J."/>
            <person name="Repkova J."/>
        </authorList>
    </citation>
    <scope>NUCLEOTIDE SEQUENCE [LARGE SCALE GENOMIC DNA]</scope>
    <source>
        <strain evidence="2">cv. 10/8</strain>
        <tissue evidence="1">Leaf</tissue>
    </source>
</reference>